<dbReference type="Pfam" id="PF12832">
    <property type="entry name" value="MFS_1_like"/>
    <property type="match status" value="1"/>
</dbReference>
<dbReference type="PANTHER" id="PTHR16172">
    <property type="entry name" value="MAJOR FACILITATOR SUPERFAMILY DOMAIN-CONTAINING PROTEIN 6-LIKE"/>
    <property type="match status" value="1"/>
</dbReference>
<dbReference type="InterPro" id="IPR020846">
    <property type="entry name" value="MFS_dom"/>
</dbReference>
<feature type="transmembrane region" description="Helical" evidence="6">
    <location>
        <begin position="393"/>
        <end position="412"/>
    </location>
</feature>
<protein>
    <recommendedName>
        <fullName evidence="7">Major facilitator superfamily (MFS) profile domain-containing protein</fullName>
    </recommendedName>
</protein>
<dbReference type="Gene3D" id="1.20.1250.20">
    <property type="entry name" value="MFS general substrate transporter like domains"/>
    <property type="match status" value="3"/>
</dbReference>
<comment type="similarity">
    <text evidence="2">Belongs to the major facilitator superfamily. MFSD6 family.</text>
</comment>
<accession>A0AA38J3M7</accession>
<feature type="transmembrane region" description="Helical" evidence="6">
    <location>
        <begin position="246"/>
        <end position="268"/>
    </location>
</feature>
<evidence type="ECO:0000313" key="8">
    <source>
        <dbReference type="EMBL" id="KAJ3666481.1"/>
    </source>
</evidence>
<evidence type="ECO:0000256" key="3">
    <source>
        <dbReference type="ARBA" id="ARBA00022692"/>
    </source>
</evidence>
<name>A0AA38J3M7_9CUCU</name>
<keyword evidence="3 6" id="KW-0812">Transmembrane</keyword>
<comment type="subcellular location">
    <subcellularLocation>
        <location evidence="1">Membrane</location>
        <topology evidence="1">Multi-pass membrane protein</topology>
    </subcellularLocation>
</comment>
<dbReference type="InterPro" id="IPR051717">
    <property type="entry name" value="MFS_MFSD6"/>
</dbReference>
<evidence type="ECO:0000256" key="2">
    <source>
        <dbReference type="ARBA" id="ARBA00005241"/>
    </source>
</evidence>
<reference evidence="8" key="1">
    <citation type="journal article" date="2023" name="G3 (Bethesda)">
        <title>Whole genome assemblies of Zophobas morio and Tenebrio molitor.</title>
        <authorList>
            <person name="Kaur S."/>
            <person name="Stinson S.A."/>
            <person name="diCenzo G.C."/>
        </authorList>
    </citation>
    <scope>NUCLEOTIDE SEQUENCE</scope>
    <source>
        <strain evidence="8">QUZm001</strain>
    </source>
</reference>
<keyword evidence="5 6" id="KW-0472">Membrane</keyword>
<comment type="caution">
    <text evidence="8">The sequence shown here is derived from an EMBL/GenBank/DDBJ whole genome shotgun (WGS) entry which is preliminary data.</text>
</comment>
<dbReference type="AlphaFoldDB" id="A0AA38J3M7"/>
<evidence type="ECO:0000256" key="5">
    <source>
        <dbReference type="ARBA" id="ARBA00023136"/>
    </source>
</evidence>
<dbReference type="Proteomes" id="UP001168821">
    <property type="component" value="Unassembled WGS sequence"/>
</dbReference>
<evidence type="ECO:0000256" key="4">
    <source>
        <dbReference type="ARBA" id="ARBA00022989"/>
    </source>
</evidence>
<keyword evidence="4 6" id="KW-1133">Transmembrane helix</keyword>
<evidence type="ECO:0000259" key="7">
    <source>
        <dbReference type="PROSITE" id="PS50850"/>
    </source>
</evidence>
<dbReference type="GO" id="GO:0022857">
    <property type="term" value="F:transmembrane transporter activity"/>
    <property type="evidence" value="ECO:0007669"/>
    <property type="project" value="InterPro"/>
</dbReference>
<sequence>MKVNRKLLPIKLHYFLFMAALGPILPQLPLLGKDIGISAIVMGTVTGILPFTFLLTKPFFGLLIDVYRQWRKPIFLFLIFVMTLSFCGIYFVPSRETAKFEFDFIDYTFWNACSKTVFPVVCNSSCLPKSLVLMASVKNEQSLYQLCLTPETHFLANLSKCSFVCVEDPDNGLYSSFTFWSFIIFMSVGTIGFNVVNSISDAICFDIVEDQSSYGNQRLWGSIGFGFAGLISGYIIDMFSKTSANYVPAFVIMTLFSILDLFVCAKFIELPVMEAPKNIFNDLKVLLTNVHVVTFITFTVLAGMLDGLIIYFLFWYLEDLAIETGTTQVKLIEGLTLAAETIGAEALFFLISGKILQRLGHVHTFTMCFMSYALRLALISAAPSPWWFLPIEFFMQGPTFALTYTAIVAYANELAPPGMSATMQGIASGMGDGAGYAVGSVVGGLFYRYLGGKATFQTFTWVTLFCGIMHFILHASVLKRKRNAIRPDYEEID</sequence>
<feature type="transmembrane region" description="Helical" evidence="6">
    <location>
        <begin position="12"/>
        <end position="29"/>
    </location>
</feature>
<evidence type="ECO:0000256" key="1">
    <source>
        <dbReference type="ARBA" id="ARBA00004141"/>
    </source>
</evidence>
<feature type="transmembrane region" description="Helical" evidence="6">
    <location>
        <begin position="334"/>
        <end position="353"/>
    </location>
</feature>
<dbReference type="CDD" id="cd17335">
    <property type="entry name" value="MFS_MFSD6"/>
    <property type="match status" value="1"/>
</dbReference>
<feature type="transmembrane region" description="Helical" evidence="6">
    <location>
        <begin position="219"/>
        <end position="240"/>
    </location>
</feature>
<evidence type="ECO:0000313" key="9">
    <source>
        <dbReference type="Proteomes" id="UP001168821"/>
    </source>
</evidence>
<dbReference type="InterPro" id="IPR024989">
    <property type="entry name" value="MFS_assoc_dom"/>
</dbReference>
<gene>
    <name evidence="8" type="ORF">Zmor_001922</name>
</gene>
<evidence type="ECO:0000256" key="6">
    <source>
        <dbReference type="SAM" id="Phobius"/>
    </source>
</evidence>
<dbReference type="SUPFAM" id="SSF103473">
    <property type="entry name" value="MFS general substrate transporter"/>
    <property type="match status" value="1"/>
</dbReference>
<feature type="transmembrane region" description="Helical" evidence="6">
    <location>
        <begin position="177"/>
        <end position="199"/>
    </location>
</feature>
<feature type="transmembrane region" description="Helical" evidence="6">
    <location>
        <begin position="289"/>
        <end position="314"/>
    </location>
</feature>
<dbReference type="GO" id="GO:0016020">
    <property type="term" value="C:membrane"/>
    <property type="evidence" value="ECO:0007669"/>
    <property type="project" value="UniProtKB-SubCell"/>
</dbReference>
<feature type="transmembrane region" description="Helical" evidence="6">
    <location>
        <begin position="74"/>
        <end position="92"/>
    </location>
</feature>
<organism evidence="8 9">
    <name type="scientific">Zophobas morio</name>
    <dbReference type="NCBI Taxonomy" id="2755281"/>
    <lineage>
        <taxon>Eukaryota</taxon>
        <taxon>Metazoa</taxon>
        <taxon>Ecdysozoa</taxon>
        <taxon>Arthropoda</taxon>
        <taxon>Hexapoda</taxon>
        <taxon>Insecta</taxon>
        <taxon>Pterygota</taxon>
        <taxon>Neoptera</taxon>
        <taxon>Endopterygota</taxon>
        <taxon>Coleoptera</taxon>
        <taxon>Polyphaga</taxon>
        <taxon>Cucujiformia</taxon>
        <taxon>Tenebrionidae</taxon>
        <taxon>Zophobas</taxon>
    </lineage>
</organism>
<feature type="transmembrane region" description="Helical" evidence="6">
    <location>
        <begin position="456"/>
        <end position="478"/>
    </location>
</feature>
<feature type="transmembrane region" description="Helical" evidence="6">
    <location>
        <begin position="365"/>
        <end position="387"/>
    </location>
</feature>
<feature type="domain" description="Major facilitator superfamily (MFS) profile" evidence="7">
    <location>
        <begin position="295"/>
        <end position="493"/>
    </location>
</feature>
<dbReference type="PROSITE" id="PS50850">
    <property type="entry name" value="MFS"/>
    <property type="match status" value="1"/>
</dbReference>
<dbReference type="PANTHER" id="PTHR16172:SF37">
    <property type="entry name" value="RE36877P"/>
    <property type="match status" value="1"/>
</dbReference>
<proteinExistence type="inferred from homology"/>
<feature type="transmembrane region" description="Helical" evidence="6">
    <location>
        <begin position="35"/>
        <end position="54"/>
    </location>
</feature>
<dbReference type="EMBL" id="JALNTZ010000001">
    <property type="protein sequence ID" value="KAJ3666481.1"/>
    <property type="molecule type" value="Genomic_DNA"/>
</dbReference>
<keyword evidence="9" id="KW-1185">Reference proteome</keyword>
<feature type="transmembrane region" description="Helical" evidence="6">
    <location>
        <begin position="433"/>
        <end position="450"/>
    </location>
</feature>
<dbReference type="InterPro" id="IPR036259">
    <property type="entry name" value="MFS_trans_sf"/>
</dbReference>